<gene>
    <name evidence="2" type="ORF">SAMN05878503_10688</name>
</gene>
<dbReference type="OrthoDB" id="8479024at2"/>
<feature type="chain" id="PRO_5012289656" description="DUF1499 domain-containing protein" evidence="1">
    <location>
        <begin position="18"/>
        <end position="150"/>
    </location>
</feature>
<protein>
    <recommendedName>
        <fullName evidence="4">DUF1499 domain-containing protein</fullName>
    </recommendedName>
</protein>
<evidence type="ECO:0000256" key="1">
    <source>
        <dbReference type="SAM" id="SignalP"/>
    </source>
</evidence>
<evidence type="ECO:0000313" key="3">
    <source>
        <dbReference type="Proteomes" id="UP000219467"/>
    </source>
</evidence>
<dbReference type="RefSeq" id="WP_097030362.1">
    <property type="nucleotide sequence ID" value="NZ_OAOQ01000006.1"/>
</dbReference>
<feature type="signal peptide" evidence="1">
    <location>
        <begin position="1"/>
        <end position="17"/>
    </location>
</feature>
<keyword evidence="3" id="KW-1185">Reference proteome</keyword>
<name>A0A285CSL2_9RHOB</name>
<proteinExistence type="predicted"/>
<reference evidence="3" key="1">
    <citation type="submission" date="2017-08" db="EMBL/GenBank/DDBJ databases">
        <authorList>
            <person name="Varghese N."/>
            <person name="Submissions S."/>
        </authorList>
    </citation>
    <scope>NUCLEOTIDE SEQUENCE [LARGE SCALE GENOMIC DNA]</scope>
    <source>
        <strain evidence="3">JA234</strain>
    </source>
</reference>
<dbReference type="Proteomes" id="UP000219467">
    <property type="component" value="Unassembled WGS sequence"/>
</dbReference>
<evidence type="ECO:0000313" key="2">
    <source>
        <dbReference type="EMBL" id="SNX70522.1"/>
    </source>
</evidence>
<sequence>MTTLLLALVLLTGAAAAYVRLAPNDPARWHADPATVAGRNTANSILVADGGDLPPLHLPLPADQVAARLDTVAAATSRTSPFAGEGLHRTWLTRTRLWGFPDFTSVRLIPAPDGGTFVTIFARARFGHSDLGVNRARVEDWLARLQSPSL</sequence>
<dbReference type="EMBL" id="OAOQ01000006">
    <property type="protein sequence ID" value="SNX70522.1"/>
    <property type="molecule type" value="Genomic_DNA"/>
</dbReference>
<dbReference type="AlphaFoldDB" id="A0A285CSL2"/>
<accession>A0A285CSL2</accession>
<organism evidence="2 3">
    <name type="scientific">Cereibacter ovatus</name>
    <dbReference type="NCBI Taxonomy" id="439529"/>
    <lineage>
        <taxon>Bacteria</taxon>
        <taxon>Pseudomonadati</taxon>
        <taxon>Pseudomonadota</taxon>
        <taxon>Alphaproteobacteria</taxon>
        <taxon>Rhodobacterales</taxon>
        <taxon>Paracoccaceae</taxon>
        <taxon>Cereibacter</taxon>
    </lineage>
</organism>
<dbReference type="InterPro" id="IPR010865">
    <property type="entry name" value="DUF1499"/>
</dbReference>
<keyword evidence="1" id="KW-0732">Signal</keyword>
<evidence type="ECO:0008006" key="4">
    <source>
        <dbReference type="Google" id="ProtNLM"/>
    </source>
</evidence>
<dbReference type="Pfam" id="PF07386">
    <property type="entry name" value="DUF1499"/>
    <property type="match status" value="1"/>
</dbReference>